<dbReference type="GO" id="GO:0046872">
    <property type="term" value="F:metal ion binding"/>
    <property type="evidence" value="ECO:0007669"/>
    <property type="project" value="UniProtKB-KW"/>
</dbReference>
<keyword evidence="4 7" id="KW-0378">Hydrolase</keyword>
<keyword evidence="3 7" id="KW-0479">Metal-binding</keyword>
<sequence>MELLGNLLVTVFIVRWRICLTPFGLVLFPWSFQTCSARAGWFLGLGANNKKTNLPDTVKVGDPVLHEPAQDVDPIEIKLERVQKIIDDMIQVMRKASGVGLAAPQIGIPLRIIVLEDTKEYISYVSKEEAKTQDRRPADLLVILNPKLDKKGKRIALFFEGCLRSYPLRSITIRPTWNMHSLGRSNSLTLSYDFTIPLKCISAFV</sequence>
<comment type="function">
    <text evidence="6 7">Removes the formyl group from the N-terminal Met of newly synthesized proteins.</text>
</comment>
<dbReference type="AlphaFoldDB" id="A0A445ILZ1"/>
<dbReference type="GO" id="GO:0009507">
    <property type="term" value="C:chloroplast"/>
    <property type="evidence" value="ECO:0007669"/>
    <property type="project" value="UniProtKB-SubCell"/>
</dbReference>
<evidence type="ECO:0000256" key="7">
    <source>
        <dbReference type="RuleBase" id="RU362111"/>
    </source>
</evidence>
<comment type="subcellular location">
    <subcellularLocation>
        <location evidence="7">Plastid</location>
        <location evidence="7">Chloroplast</location>
    </subcellularLocation>
</comment>
<dbReference type="GO" id="GO:0042586">
    <property type="term" value="F:peptide deformylase activity"/>
    <property type="evidence" value="ECO:0007669"/>
    <property type="project" value="UniProtKB-EC"/>
</dbReference>
<keyword evidence="7" id="KW-0934">Plastid</keyword>
<comment type="catalytic activity">
    <reaction evidence="7">
        <text>N-terminal N-formyl-L-methionyl-[peptide] + H2O = N-terminal L-methionyl-[peptide] + formate</text>
        <dbReference type="Rhea" id="RHEA:24420"/>
        <dbReference type="Rhea" id="RHEA-COMP:10639"/>
        <dbReference type="Rhea" id="RHEA-COMP:10640"/>
        <dbReference type="ChEBI" id="CHEBI:15377"/>
        <dbReference type="ChEBI" id="CHEBI:15740"/>
        <dbReference type="ChEBI" id="CHEBI:49298"/>
        <dbReference type="ChEBI" id="CHEBI:64731"/>
        <dbReference type="EC" id="3.5.1.88"/>
    </reaction>
</comment>
<dbReference type="PANTHER" id="PTHR10458:SF2">
    <property type="entry name" value="PEPTIDE DEFORMYLASE, MITOCHONDRIAL"/>
    <property type="match status" value="1"/>
</dbReference>
<organism evidence="8 9">
    <name type="scientific">Glycine soja</name>
    <name type="common">Wild soybean</name>
    <dbReference type="NCBI Taxonomy" id="3848"/>
    <lineage>
        <taxon>Eukaryota</taxon>
        <taxon>Viridiplantae</taxon>
        <taxon>Streptophyta</taxon>
        <taxon>Embryophyta</taxon>
        <taxon>Tracheophyta</taxon>
        <taxon>Spermatophyta</taxon>
        <taxon>Magnoliopsida</taxon>
        <taxon>eudicotyledons</taxon>
        <taxon>Gunneridae</taxon>
        <taxon>Pentapetalae</taxon>
        <taxon>rosids</taxon>
        <taxon>fabids</taxon>
        <taxon>Fabales</taxon>
        <taxon>Fabaceae</taxon>
        <taxon>Papilionoideae</taxon>
        <taxon>50 kb inversion clade</taxon>
        <taxon>NPAAA clade</taxon>
        <taxon>indigoferoid/millettioid clade</taxon>
        <taxon>Phaseoleae</taxon>
        <taxon>Glycine</taxon>
        <taxon>Glycine subgen. Soja</taxon>
    </lineage>
</organism>
<evidence type="ECO:0000256" key="5">
    <source>
        <dbReference type="ARBA" id="ARBA00022917"/>
    </source>
</evidence>
<evidence type="ECO:0000256" key="6">
    <source>
        <dbReference type="ARBA" id="ARBA00037114"/>
    </source>
</evidence>
<evidence type="ECO:0000256" key="3">
    <source>
        <dbReference type="ARBA" id="ARBA00022723"/>
    </source>
</evidence>
<reference evidence="8 9" key="1">
    <citation type="submission" date="2018-09" db="EMBL/GenBank/DDBJ databases">
        <title>A high-quality reference genome of wild soybean provides a powerful tool to mine soybean genomes.</title>
        <authorList>
            <person name="Xie M."/>
            <person name="Chung C.Y.L."/>
            <person name="Li M.-W."/>
            <person name="Wong F.-L."/>
            <person name="Chan T.-F."/>
            <person name="Lam H.-M."/>
        </authorList>
    </citation>
    <scope>NUCLEOTIDE SEQUENCE [LARGE SCALE GENOMIC DNA]</scope>
    <source>
        <strain evidence="9">cv. W05</strain>
        <tissue evidence="8">Hypocotyl of etiolated seedlings</tissue>
    </source>
</reference>
<evidence type="ECO:0000313" key="9">
    <source>
        <dbReference type="Proteomes" id="UP000289340"/>
    </source>
</evidence>
<dbReference type="Gene3D" id="3.90.45.10">
    <property type="entry name" value="Peptide deformylase"/>
    <property type="match status" value="1"/>
</dbReference>
<name>A0A445ILZ1_GLYSO</name>
<evidence type="ECO:0000313" key="8">
    <source>
        <dbReference type="EMBL" id="RZB87090.1"/>
    </source>
</evidence>
<comment type="similarity">
    <text evidence="1 7">Belongs to the polypeptide deformylase family.</text>
</comment>
<keyword evidence="7" id="KW-0150">Chloroplast</keyword>
<dbReference type="InterPro" id="IPR023635">
    <property type="entry name" value="Peptide_deformylase"/>
</dbReference>
<proteinExistence type="inferred from homology"/>
<keyword evidence="7" id="KW-0809">Transit peptide</keyword>
<keyword evidence="9" id="KW-1185">Reference proteome</keyword>
<dbReference type="Pfam" id="PF01327">
    <property type="entry name" value="Pep_deformylase"/>
    <property type="match status" value="1"/>
</dbReference>
<evidence type="ECO:0000256" key="1">
    <source>
        <dbReference type="ARBA" id="ARBA00010759"/>
    </source>
</evidence>
<comment type="caution">
    <text evidence="8">The sequence shown here is derived from an EMBL/GenBank/DDBJ whole genome shotgun (WGS) entry which is preliminary data.</text>
</comment>
<accession>A0A445ILZ1</accession>
<dbReference type="EC" id="3.5.1.88" evidence="2 7"/>
<dbReference type="PANTHER" id="PTHR10458">
    <property type="entry name" value="PEPTIDE DEFORMYLASE"/>
    <property type="match status" value="1"/>
</dbReference>
<protein>
    <recommendedName>
        <fullName evidence="2 7">Peptide deformylase</fullName>
        <ecNumber evidence="2 7">3.5.1.88</ecNumber>
    </recommendedName>
</protein>
<dbReference type="InterPro" id="IPR036821">
    <property type="entry name" value="Peptide_deformylase_sf"/>
</dbReference>
<evidence type="ECO:0000256" key="4">
    <source>
        <dbReference type="ARBA" id="ARBA00022801"/>
    </source>
</evidence>
<dbReference type="Proteomes" id="UP000289340">
    <property type="component" value="Chromosome 10"/>
</dbReference>
<dbReference type="PRINTS" id="PR01576">
    <property type="entry name" value="PDEFORMYLASE"/>
</dbReference>
<evidence type="ECO:0000256" key="2">
    <source>
        <dbReference type="ARBA" id="ARBA00012175"/>
    </source>
</evidence>
<dbReference type="GO" id="GO:0005739">
    <property type="term" value="C:mitochondrion"/>
    <property type="evidence" value="ECO:0007669"/>
    <property type="project" value="TreeGrafter"/>
</dbReference>
<keyword evidence="5 7" id="KW-0648">Protein biosynthesis</keyword>
<dbReference type="EMBL" id="QZWG01000010">
    <property type="protein sequence ID" value="RZB87090.1"/>
    <property type="molecule type" value="Genomic_DNA"/>
</dbReference>
<dbReference type="GO" id="GO:0006412">
    <property type="term" value="P:translation"/>
    <property type="evidence" value="ECO:0007669"/>
    <property type="project" value="UniProtKB-KW"/>
</dbReference>
<gene>
    <name evidence="8" type="ORF">D0Y65_026987</name>
</gene>
<dbReference type="SUPFAM" id="SSF56420">
    <property type="entry name" value="Peptide deformylase"/>
    <property type="match status" value="1"/>
</dbReference>